<feature type="transmembrane region" description="Helical" evidence="9">
    <location>
        <begin position="336"/>
        <end position="354"/>
    </location>
</feature>
<gene>
    <name evidence="10" type="ORF">C0Z20_27085</name>
</gene>
<feature type="transmembrane region" description="Helical" evidence="9">
    <location>
        <begin position="374"/>
        <end position="391"/>
    </location>
</feature>
<reference evidence="10 11" key="1">
    <citation type="submission" date="2018-01" db="EMBL/GenBank/DDBJ databases">
        <title>Whole genome analyses suggest that Burkholderia sensu lato contains two further novel genera in the rhizoxinica-symbiotica group Mycetohabitans gen. nov., and Trinickia gen. nov.: implications for the evolution of diazotrophy and nodulation in the Burkholderiaceae.</title>
        <authorList>
            <person name="Estrada-de los Santos P."/>
            <person name="Palmer M."/>
            <person name="Chavez-Ramirez B."/>
            <person name="Beukes C."/>
            <person name="Steenkamp E.T."/>
            <person name="Hirsch A.M."/>
            <person name="Manyaka P."/>
            <person name="Maluk M."/>
            <person name="Lafos M."/>
            <person name="Crook M."/>
            <person name="Gross E."/>
            <person name="Simon M.F."/>
            <person name="Bueno dos Reis Junior F."/>
            <person name="Poole P.S."/>
            <person name="Venter S.N."/>
            <person name="James E.K."/>
        </authorList>
    </citation>
    <scope>NUCLEOTIDE SEQUENCE [LARGE SCALE GENOMIC DNA]</scope>
    <source>
        <strain evidence="10 11">JPY 581</strain>
    </source>
</reference>
<dbReference type="SUPFAM" id="SSF53448">
    <property type="entry name" value="Nucleotide-diphospho-sugar transferases"/>
    <property type="match status" value="1"/>
</dbReference>
<dbReference type="OrthoDB" id="9030258at2"/>
<evidence type="ECO:0000256" key="6">
    <source>
        <dbReference type="ARBA" id="ARBA00022692"/>
    </source>
</evidence>
<dbReference type="GO" id="GO:0016020">
    <property type="term" value="C:membrane"/>
    <property type="evidence" value="ECO:0007669"/>
    <property type="project" value="UniProtKB-SubCell"/>
</dbReference>
<evidence type="ECO:0000256" key="5">
    <source>
        <dbReference type="ARBA" id="ARBA00022679"/>
    </source>
</evidence>
<evidence type="ECO:0000313" key="10">
    <source>
        <dbReference type="EMBL" id="PMS32158.1"/>
    </source>
</evidence>
<dbReference type="STRING" id="863227.GCA_000373005_03176"/>
<evidence type="ECO:0000256" key="9">
    <source>
        <dbReference type="SAM" id="Phobius"/>
    </source>
</evidence>
<evidence type="ECO:0000256" key="8">
    <source>
        <dbReference type="ARBA" id="ARBA00023136"/>
    </source>
</evidence>
<keyword evidence="7 9" id="KW-1133">Transmembrane helix</keyword>
<dbReference type="Proteomes" id="UP000235777">
    <property type="component" value="Unassembled WGS sequence"/>
</dbReference>
<proteinExistence type="predicted"/>
<comment type="pathway">
    <text evidence="3">Sphingolipid metabolism.</text>
</comment>
<dbReference type="EMBL" id="PNYC01000023">
    <property type="protein sequence ID" value="PMS32158.1"/>
    <property type="molecule type" value="Genomic_DNA"/>
</dbReference>
<name>A0A2N7WRS0_9BURK</name>
<protein>
    <submittedName>
        <fullName evidence="10">Glucosyltransferase</fullName>
    </submittedName>
</protein>
<evidence type="ECO:0000256" key="1">
    <source>
        <dbReference type="ARBA" id="ARBA00004141"/>
    </source>
</evidence>
<dbReference type="InterPro" id="IPR025993">
    <property type="entry name" value="Ceramide_glucosylTrfase"/>
</dbReference>
<sequence length="410" mass="44644">MRYVIWLACLVGTPAALEGIARIDPTAADILLTALAAFFALCASVGIVYTFAATALVWRFFKKPKAEPSSFPPITIVKPLSGDEWGLLDGLASFCRQDYAGAIQFLFGVQQSEDPALKAVEKLKQLFPEAHITVIIDPRLHGPNRKVSNLINMMPHAVHDVFVFADSDIRVSPDYLRRVIGELQKPNVGLVTCLYRGRPAPGFWPHLSAQGINYNFLPSVVTGLALRIARPCFGQTIATRRETLARIGGFARFGHILVEDNAIGEAVRGAGEQAAIPPIVISHNSAEPTFSALTAHELRWSRSLRIMDPLGHLGSVLTHPFPLALMAAGLSGGAIWSWPLAIVALLARVALKLVADAAVHERCRDLWLLPLRDLYSVAILIASFFSTRVVWRGASFDVGPKGLLNPLQDD</sequence>
<dbReference type="NCBIfam" id="TIGR03472">
    <property type="entry name" value="HpnI"/>
    <property type="match status" value="1"/>
</dbReference>
<keyword evidence="11" id="KW-1185">Reference proteome</keyword>
<dbReference type="GO" id="GO:0006679">
    <property type="term" value="P:glucosylceramide biosynthetic process"/>
    <property type="evidence" value="ECO:0007669"/>
    <property type="project" value="TreeGrafter"/>
</dbReference>
<evidence type="ECO:0000256" key="2">
    <source>
        <dbReference type="ARBA" id="ARBA00004760"/>
    </source>
</evidence>
<evidence type="ECO:0000256" key="7">
    <source>
        <dbReference type="ARBA" id="ARBA00022989"/>
    </source>
</evidence>
<dbReference type="GO" id="GO:0008120">
    <property type="term" value="F:ceramide glucosyltransferase activity"/>
    <property type="evidence" value="ECO:0007669"/>
    <property type="project" value="TreeGrafter"/>
</dbReference>
<dbReference type="PANTHER" id="PTHR12726">
    <property type="entry name" value="CERAMIDE GLUCOSYLTRANSFERASE"/>
    <property type="match status" value="1"/>
</dbReference>
<keyword evidence="5 10" id="KW-0808">Transferase</keyword>
<dbReference type="RefSeq" id="WP_020566309.1">
    <property type="nucleotide sequence ID" value="NZ_KB890179.1"/>
</dbReference>
<keyword evidence="8 9" id="KW-0472">Membrane</keyword>
<evidence type="ECO:0000313" key="11">
    <source>
        <dbReference type="Proteomes" id="UP000235777"/>
    </source>
</evidence>
<comment type="subcellular location">
    <subcellularLocation>
        <location evidence="1">Membrane</location>
        <topology evidence="1">Multi-pass membrane protein</topology>
    </subcellularLocation>
</comment>
<comment type="caution">
    <text evidence="10">The sequence shown here is derived from an EMBL/GenBank/DDBJ whole genome shotgun (WGS) entry which is preliminary data.</text>
</comment>
<dbReference type="Gene3D" id="3.90.550.10">
    <property type="entry name" value="Spore Coat Polysaccharide Biosynthesis Protein SpsA, Chain A"/>
    <property type="match status" value="1"/>
</dbReference>
<dbReference type="Pfam" id="PF13506">
    <property type="entry name" value="Glyco_transf_21"/>
    <property type="match status" value="1"/>
</dbReference>
<dbReference type="InterPro" id="IPR017835">
    <property type="entry name" value="Hopen-assoc_HpnI"/>
</dbReference>
<accession>A0A2N7WRS0</accession>
<dbReference type="AlphaFoldDB" id="A0A2N7WRS0"/>
<dbReference type="PANTHER" id="PTHR12726:SF0">
    <property type="entry name" value="CERAMIDE GLUCOSYLTRANSFERASE"/>
    <property type="match status" value="1"/>
</dbReference>
<comment type="pathway">
    <text evidence="2">Lipid metabolism; sphingolipid metabolism.</text>
</comment>
<evidence type="ECO:0000256" key="3">
    <source>
        <dbReference type="ARBA" id="ARBA00004991"/>
    </source>
</evidence>
<feature type="transmembrane region" description="Helical" evidence="9">
    <location>
        <begin position="35"/>
        <end position="61"/>
    </location>
</feature>
<evidence type="ECO:0000256" key="4">
    <source>
        <dbReference type="ARBA" id="ARBA00022676"/>
    </source>
</evidence>
<keyword evidence="6 9" id="KW-0812">Transmembrane</keyword>
<organism evidence="10 11">
    <name type="scientific">Trinickia symbiotica</name>
    <dbReference type="NCBI Taxonomy" id="863227"/>
    <lineage>
        <taxon>Bacteria</taxon>
        <taxon>Pseudomonadati</taxon>
        <taxon>Pseudomonadota</taxon>
        <taxon>Betaproteobacteria</taxon>
        <taxon>Burkholderiales</taxon>
        <taxon>Burkholderiaceae</taxon>
        <taxon>Trinickia</taxon>
    </lineage>
</organism>
<keyword evidence="4" id="KW-0328">Glycosyltransferase</keyword>
<dbReference type="InterPro" id="IPR029044">
    <property type="entry name" value="Nucleotide-diphossugar_trans"/>
</dbReference>